<gene>
    <name evidence="3" type="ORF">AAWM_10129</name>
</gene>
<protein>
    <recommendedName>
        <fullName evidence="2">Protein kinase domain-containing protein</fullName>
    </recommendedName>
</protein>
<dbReference type="SUPFAM" id="SSF56112">
    <property type="entry name" value="Protein kinase-like (PK-like)"/>
    <property type="match status" value="1"/>
</dbReference>
<keyword evidence="1" id="KW-0067">ATP-binding</keyword>
<reference evidence="3 4" key="1">
    <citation type="submission" date="2016-09" db="EMBL/GenBank/DDBJ databases">
        <title>Aspergillus awamori IFM 58123T.</title>
        <authorList>
            <person name="Kusuya Y."/>
            <person name="Shimizu M."/>
            <person name="Takahashi H."/>
            <person name="Yaguchi T."/>
        </authorList>
    </citation>
    <scope>NUCLEOTIDE SEQUENCE [LARGE SCALE GENOMIC DNA]</scope>
    <source>
        <strain evidence="3 4">IFM 58123</strain>
    </source>
</reference>
<keyword evidence="1" id="KW-0547">Nucleotide-binding</keyword>
<feature type="binding site" evidence="1">
    <location>
        <position position="115"/>
    </location>
    <ligand>
        <name>ATP</name>
        <dbReference type="ChEBI" id="CHEBI:30616"/>
    </ligand>
</feature>
<dbReference type="EMBL" id="BDHI01000028">
    <property type="protein sequence ID" value="GCB27244.1"/>
    <property type="molecule type" value="Genomic_DNA"/>
</dbReference>
<dbReference type="InterPro" id="IPR000719">
    <property type="entry name" value="Prot_kinase_dom"/>
</dbReference>
<proteinExistence type="predicted"/>
<dbReference type="PROSITE" id="PS50011">
    <property type="entry name" value="PROTEIN_KINASE_DOM"/>
    <property type="match status" value="1"/>
</dbReference>
<feature type="domain" description="Protein kinase" evidence="2">
    <location>
        <begin position="77"/>
        <end position="282"/>
    </location>
</feature>
<dbReference type="InterPro" id="IPR017441">
    <property type="entry name" value="Protein_kinase_ATP_BS"/>
</dbReference>
<evidence type="ECO:0000259" key="2">
    <source>
        <dbReference type="PROSITE" id="PS50011"/>
    </source>
</evidence>
<accession>A0A401L6U5</accession>
<dbReference type="InterPro" id="IPR011009">
    <property type="entry name" value="Kinase-like_dom_sf"/>
</dbReference>
<dbReference type="PROSITE" id="PS00107">
    <property type="entry name" value="PROTEIN_KINASE_ATP"/>
    <property type="match status" value="1"/>
</dbReference>
<name>A0A401L6U5_ASPAW</name>
<evidence type="ECO:0000313" key="3">
    <source>
        <dbReference type="EMBL" id="GCB27244.1"/>
    </source>
</evidence>
<comment type="caution">
    <text evidence="3">The sequence shown here is derived from an EMBL/GenBank/DDBJ whole genome shotgun (WGS) entry which is preliminary data.</text>
</comment>
<dbReference type="GO" id="GO:0004672">
    <property type="term" value="F:protein kinase activity"/>
    <property type="evidence" value="ECO:0007669"/>
    <property type="project" value="InterPro"/>
</dbReference>
<evidence type="ECO:0000256" key="1">
    <source>
        <dbReference type="PROSITE-ProRule" id="PRU10141"/>
    </source>
</evidence>
<evidence type="ECO:0000313" key="4">
    <source>
        <dbReference type="Proteomes" id="UP000286921"/>
    </source>
</evidence>
<dbReference type="Proteomes" id="UP000286921">
    <property type="component" value="Unassembled WGS sequence"/>
</dbReference>
<sequence length="282" mass="31880">MDYFESDLVKPPIPYIKGWRFSARSHTTPAPTPVTLNGCRNSDRGREERAKLGPVARRCKNPPLPGDLGQQTVELEVLDPIRVGDGHSAQVFQVRVLNPELNTEVFQRTSQLVAKVYDPLYLDDHGGYLNPFLCVNKHYTHEAQTYRALSDLQGGLIPRFYGSYSTDITCRDVGDDTATDETCSRTVRLILIEHIPGKSMLQAGPSNFSQQDRQQIMKSVIEFEFEVYRRDILLTDLSPRNVMMVPPGSRRQCNLVFLDFAGSLFGRKLDEPLLAGREFFLG</sequence>
<keyword evidence="4" id="KW-1185">Reference proteome</keyword>
<dbReference type="GO" id="GO:0005524">
    <property type="term" value="F:ATP binding"/>
    <property type="evidence" value="ECO:0007669"/>
    <property type="project" value="UniProtKB-UniRule"/>
</dbReference>
<dbReference type="AlphaFoldDB" id="A0A401L6U5"/>
<organism evidence="3 4">
    <name type="scientific">Aspergillus awamori</name>
    <name type="common">Black koji mold</name>
    <dbReference type="NCBI Taxonomy" id="105351"/>
    <lineage>
        <taxon>Eukaryota</taxon>
        <taxon>Fungi</taxon>
        <taxon>Dikarya</taxon>
        <taxon>Ascomycota</taxon>
        <taxon>Pezizomycotina</taxon>
        <taxon>Eurotiomycetes</taxon>
        <taxon>Eurotiomycetidae</taxon>
        <taxon>Eurotiales</taxon>
        <taxon>Aspergillaceae</taxon>
        <taxon>Aspergillus</taxon>
    </lineage>
</organism>